<comment type="caution">
    <text evidence="1">The sequence shown here is derived from an EMBL/GenBank/DDBJ whole genome shotgun (WGS) entry which is preliminary data.</text>
</comment>
<proteinExistence type="predicted"/>
<dbReference type="AlphaFoldDB" id="A0AAD7MUQ4"/>
<sequence length="162" mass="17916">MKRTWAKGVPTDVDLKHNAMPRPARKHILSAHETETHRISRNAGLELNMDPDESGTYVLTCGQLGGFNCFVTDSNFAGLDVSCAKLIREGTVAVKQGVEAARFTKDFLNIQPARPSPRTSSSMHRVNRTLGVADQSDRVGVGQDNVTLIHRSALRKIHVRWT</sequence>
<dbReference type="Proteomes" id="UP001215280">
    <property type="component" value="Unassembled WGS sequence"/>
</dbReference>
<reference evidence="1" key="1">
    <citation type="submission" date="2023-03" db="EMBL/GenBank/DDBJ databases">
        <title>Massive genome expansion in bonnet fungi (Mycena s.s.) driven by repeated elements and novel gene families across ecological guilds.</title>
        <authorList>
            <consortium name="Lawrence Berkeley National Laboratory"/>
            <person name="Harder C.B."/>
            <person name="Miyauchi S."/>
            <person name="Viragh M."/>
            <person name="Kuo A."/>
            <person name="Thoen E."/>
            <person name="Andreopoulos B."/>
            <person name="Lu D."/>
            <person name="Skrede I."/>
            <person name="Drula E."/>
            <person name="Henrissat B."/>
            <person name="Morin E."/>
            <person name="Kohler A."/>
            <person name="Barry K."/>
            <person name="LaButti K."/>
            <person name="Morin E."/>
            <person name="Salamov A."/>
            <person name="Lipzen A."/>
            <person name="Mereny Z."/>
            <person name="Hegedus B."/>
            <person name="Baldrian P."/>
            <person name="Stursova M."/>
            <person name="Weitz H."/>
            <person name="Taylor A."/>
            <person name="Grigoriev I.V."/>
            <person name="Nagy L.G."/>
            <person name="Martin F."/>
            <person name="Kauserud H."/>
        </authorList>
    </citation>
    <scope>NUCLEOTIDE SEQUENCE</scope>
    <source>
        <strain evidence="1">CBHHK188m</strain>
    </source>
</reference>
<protein>
    <submittedName>
        <fullName evidence="1">Uncharacterized protein</fullName>
    </submittedName>
</protein>
<dbReference type="EMBL" id="JARJLG010000171">
    <property type="protein sequence ID" value="KAJ7732943.1"/>
    <property type="molecule type" value="Genomic_DNA"/>
</dbReference>
<evidence type="ECO:0000313" key="1">
    <source>
        <dbReference type="EMBL" id="KAJ7732943.1"/>
    </source>
</evidence>
<name>A0AAD7MUQ4_9AGAR</name>
<keyword evidence="2" id="KW-1185">Reference proteome</keyword>
<organism evidence="1 2">
    <name type="scientific">Mycena maculata</name>
    <dbReference type="NCBI Taxonomy" id="230809"/>
    <lineage>
        <taxon>Eukaryota</taxon>
        <taxon>Fungi</taxon>
        <taxon>Dikarya</taxon>
        <taxon>Basidiomycota</taxon>
        <taxon>Agaricomycotina</taxon>
        <taxon>Agaricomycetes</taxon>
        <taxon>Agaricomycetidae</taxon>
        <taxon>Agaricales</taxon>
        <taxon>Marasmiineae</taxon>
        <taxon>Mycenaceae</taxon>
        <taxon>Mycena</taxon>
    </lineage>
</organism>
<evidence type="ECO:0000313" key="2">
    <source>
        <dbReference type="Proteomes" id="UP001215280"/>
    </source>
</evidence>
<gene>
    <name evidence="1" type="ORF">DFH07DRAFT_846146</name>
</gene>
<accession>A0AAD7MUQ4</accession>